<dbReference type="RefSeq" id="XP_056074632.1">
    <property type="nucleotide sequence ID" value="XM_056211159.1"/>
</dbReference>
<comment type="caution">
    <text evidence="4">The sequence shown here is derived from an EMBL/GenBank/DDBJ whole genome shotgun (WGS) entry which is preliminary data.</text>
</comment>
<accession>A0A9W9CEK6</accession>
<keyword evidence="2" id="KW-0812">Transmembrane</keyword>
<evidence type="ECO:0000313" key="4">
    <source>
        <dbReference type="EMBL" id="KAJ4357773.1"/>
    </source>
</evidence>
<dbReference type="OrthoDB" id="426386at2759"/>
<keyword evidence="5" id="KW-1185">Reference proteome</keyword>
<feature type="domain" description="DUF1279" evidence="3">
    <location>
        <begin position="97"/>
        <end position="229"/>
    </location>
</feature>
<dbReference type="InterPro" id="IPR045866">
    <property type="entry name" value="FAM210A/B-like"/>
</dbReference>
<feature type="transmembrane region" description="Helical" evidence="2">
    <location>
        <begin position="106"/>
        <end position="129"/>
    </location>
</feature>
<evidence type="ECO:0000256" key="2">
    <source>
        <dbReference type="SAM" id="Phobius"/>
    </source>
</evidence>
<dbReference type="PANTHER" id="PTHR21377:SF0">
    <property type="entry name" value="PROTEIN FAM210B, MITOCHONDRIAL"/>
    <property type="match status" value="1"/>
</dbReference>
<dbReference type="InterPro" id="IPR009688">
    <property type="entry name" value="FAM210A/B-like_dom"/>
</dbReference>
<dbReference type="Pfam" id="PF06916">
    <property type="entry name" value="FAM210A-B_dom"/>
    <property type="match status" value="1"/>
</dbReference>
<sequence length="248" mass="27532">MNAPAVRFWTEQLLFRGAFSRPAAASRPQTFTRAFSHLHLRAPHAVSKRNPVSLLRNVRVQVNPRFRGLRFKSDKPPHTPDPTPHLGSPEPAPSLSQRLKRLSKQYGWLAVGVYLGLSAVDLPFCYLAVRMLGTERVGHYEHVVVEGVKSLVRIPFPNLFQGSRDLEGPIAEEIREAAEREEALGHDGAQVVGANGGAEASLWTQFALAYAVHKSLIFFRIPLTAAVLPKVAKTLRKWGWNVGKPKPT</sequence>
<proteinExistence type="predicted"/>
<protein>
    <submittedName>
        <fullName evidence="4">DUF1279 super</fullName>
    </submittedName>
</protein>
<organism evidence="4 5">
    <name type="scientific">Didymosphaeria variabile</name>
    <dbReference type="NCBI Taxonomy" id="1932322"/>
    <lineage>
        <taxon>Eukaryota</taxon>
        <taxon>Fungi</taxon>
        <taxon>Dikarya</taxon>
        <taxon>Ascomycota</taxon>
        <taxon>Pezizomycotina</taxon>
        <taxon>Dothideomycetes</taxon>
        <taxon>Pleosporomycetidae</taxon>
        <taxon>Pleosporales</taxon>
        <taxon>Massarineae</taxon>
        <taxon>Didymosphaeriaceae</taxon>
        <taxon>Didymosphaeria</taxon>
    </lineage>
</organism>
<dbReference type="AlphaFoldDB" id="A0A9W9CEK6"/>
<name>A0A9W9CEK6_9PLEO</name>
<evidence type="ECO:0000259" key="3">
    <source>
        <dbReference type="Pfam" id="PF06916"/>
    </source>
</evidence>
<reference evidence="4" key="1">
    <citation type="submission" date="2022-10" db="EMBL/GenBank/DDBJ databases">
        <title>Tapping the CABI collections for fungal endophytes: first genome assemblies for Collariella, Neodidymelliopsis, Ascochyta clinopodiicola, Didymella pomorum, Didymosphaeria variabile, Neocosmospora piperis and Neocucurbitaria cava.</title>
        <authorList>
            <person name="Hill R."/>
        </authorList>
    </citation>
    <scope>NUCLEOTIDE SEQUENCE</scope>
    <source>
        <strain evidence="4">IMI 356815</strain>
    </source>
</reference>
<evidence type="ECO:0000313" key="5">
    <source>
        <dbReference type="Proteomes" id="UP001140513"/>
    </source>
</evidence>
<keyword evidence="2" id="KW-0472">Membrane</keyword>
<dbReference type="EMBL" id="JAPEUX010000002">
    <property type="protein sequence ID" value="KAJ4357773.1"/>
    <property type="molecule type" value="Genomic_DNA"/>
</dbReference>
<gene>
    <name evidence="4" type="primary">NAT2</name>
    <name evidence="4" type="ORF">N0V89_002349</name>
</gene>
<dbReference type="GO" id="GO:0005739">
    <property type="term" value="C:mitochondrion"/>
    <property type="evidence" value="ECO:0007669"/>
    <property type="project" value="TreeGrafter"/>
</dbReference>
<evidence type="ECO:0000256" key="1">
    <source>
        <dbReference type="SAM" id="MobiDB-lite"/>
    </source>
</evidence>
<dbReference type="Proteomes" id="UP001140513">
    <property type="component" value="Unassembled WGS sequence"/>
</dbReference>
<dbReference type="GeneID" id="80905879"/>
<keyword evidence="2" id="KW-1133">Transmembrane helix</keyword>
<dbReference type="PANTHER" id="PTHR21377">
    <property type="entry name" value="PROTEIN FAM210B, MITOCHONDRIAL"/>
    <property type="match status" value="1"/>
</dbReference>
<feature type="region of interest" description="Disordered" evidence="1">
    <location>
        <begin position="69"/>
        <end position="95"/>
    </location>
</feature>